<dbReference type="GO" id="GO:0009097">
    <property type="term" value="P:isoleucine biosynthetic process"/>
    <property type="evidence" value="ECO:0007669"/>
    <property type="project" value="TreeGrafter"/>
</dbReference>
<dbReference type="FunFam" id="3.40.50.970:FF:000007">
    <property type="entry name" value="Acetolactate synthase"/>
    <property type="match status" value="1"/>
</dbReference>
<proteinExistence type="inferred from homology"/>
<comment type="similarity">
    <text evidence="2 4">Belongs to the TPP enzyme family.</text>
</comment>
<keyword evidence="3 4" id="KW-0786">Thiamine pyrophosphate</keyword>
<dbReference type="OrthoDB" id="9785953at2"/>
<keyword evidence="9" id="KW-1185">Reference proteome</keyword>
<gene>
    <name evidence="8" type="ORF">EIY72_22520</name>
</gene>
<dbReference type="GO" id="GO:0005948">
    <property type="term" value="C:acetolactate synthase complex"/>
    <property type="evidence" value="ECO:0007669"/>
    <property type="project" value="TreeGrafter"/>
</dbReference>
<evidence type="ECO:0000256" key="3">
    <source>
        <dbReference type="ARBA" id="ARBA00023052"/>
    </source>
</evidence>
<feature type="domain" description="Thiamine pyrophosphate enzyme N-terminal TPP-binding" evidence="7">
    <location>
        <begin position="4"/>
        <end position="120"/>
    </location>
</feature>
<dbReference type="InterPro" id="IPR045229">
    <property type="entry name" value="TPP_enz"/>
</dbReference>
<evidence type="ECO:0000256" key="4">
    <source>
        <dbReference type="RuleBase" id="RU362132"/>
    </source>
</evidence>
<dbReference type="Gene3D" id="3.40.50.970">
    <property type="match status" value="2"/>
</dbReference>
<dbReference type="PANTHER" id="PTHR18968:SF13">
    <property type="entry name" value="ACETOLACTATE SYNTHASE CATALYTIC SUBUNIT, MITOCHONDRIAL"/>
    <property type="match status" value="1"/>
</dbReference>
<dbReference type="NCBIfam" id="NF005712">
    <property type="entry name" value="PRK07524.1"/>
    <property type="match status" value="1"/>
</dbReference>
<dbReference type="EC" id="4.1.1.75" evidence="8"/>
<dbReference type="STRING" id="95300.SAMN05216558_5753"/>
<dbReference type="GO" id="GO:0003984">
    <property type="term" value="F:acetolactate synthase activity"/>
    <property type="evidence" value="ECO:0007669"/>
    <property type="project" value="TreeGrafter"/>
</dbReference>
<dbReference type="PROSITE" id="PS00187">
    <property type="entry name" value="TPP_ENZYMES"/>
    <property type="match status" value="1"/>
</dbReference>
<dbReference type="InterPro" id="IPR011766">
    <property type="entry name" value="TPP_enzyme_TPP-bd"/>
</dbReference>
<comment type="caution">
    <text evidence="8">The sequence shown here is derived from an EMBL/GenBank/DDBJ whole genome shotgun (WGS) entry which is preliminary data.</text>
</comment>
<dbReference type="SUPFAM" id="SSF52467">
    <property type="entry name" value="DHS-like NAD/FAD-binding domain"/>
    <property type="match status" value="1"/>
</dbReference>
<evidence type="ECO:0000259" key="5">
    <source>
        <dbReference type="Pfam" id="PF00205"/>
    </source>
</evidence>
<dbReference type="Pfam" id="PF02776">
    <property type="entry name" value="TPP_enzyme_N"/>
    <property type="match status" value="1"/>
</dbReference>
<evidence type="ECO:0000313" key="8">
    <source>
        <dbReference type="EMBL" id="TDB58321.1"/>
    </source>
</evidence>
<evidence type="ECO:0000313" key="9">
    <source>
        <dbReference type="Proteomes" id="UP000295254"/>
    </source>
</evidence>
<dbReference type="SUPFAM" id="SSF52518">
    <property type="entry name" value="Thiamin diphosphate-binding fold (THDP-binding)"/>
    <property type="match status" value="2"/>
</dbReference>
<dbReference type="GO" id="GO:0047435">
    <property type="term" value="F:5-guanidino-2-oxopentanoate decarboxylase activity"/>
    <property type="evidence" value="ECO:0007669"/>
    <property type="project" value="UniProtKB-EC"/>
</dbReference>
<reference evidence="9" key="1">
    <citation type="journal article" date="2019" name="bioRxiv">
        <title>Bacterially produced spermidine induces plant systemic susceptibility to pathogens.</title>
        <authorList>
            <person name="Melnyk R.A."/>
            <person name="Beskrovnaya P.A."/>
            <person name="Liu Z."/>
            <person name="Song Y."/>
            <person name="Haney C.H."/>
        </authorList>
    </citation>
    <scope>NUCLEOTIDE SEQUENCE [LARGE SCALE GENOMIC DNA]</scope>
    <source>
        <strain evidence="9">Dha-51</strain>
    </source>
</reference>
<dbReference type="InterPro" id="IPR029035">
    <property type="entry name" value="DHS-like_NAD/FAD-binding_dom"/>
</dbReference>
<dbReference type="AlphaFoldDB" id="A0A1H2PI43"/>
<dbReference type="Pfam" id="PF00205">
    <property type="entry name" value="TPP_enzyme_M"/>
    <property type="match status" value="1"/>
</dbReference>
<sequence>MTSCAQALVRLLEGYGVESVFGIPGVHTVELYRGLHGSSLRHISPRHEQGAGFMADGYARASGKPGVCFIITGPGMTNILTAMGQAYADSIPMLVISTTSRREHQRLGHGYLHEMLDQRAVVSGVCAFSHTLQRPQELPEVLARAFALFNCARPRPVHIEIPLDVLEMPADELDLRPRALPQAPAPAAANIDAAVKLLASARRPLILVGGGARRAGQAVQALAERLQAAVALTTNARGLLAPEHPLLLDGVQSSSHGRELFAQADVVLAVGTELGETDYDFFGLGPLALNAPLIRLDIDPLQILGAARADVGLLGDAKQGLQALLAALPQMPSSDWAQSNVARVNAAERAGWTGKQNVMQQMLDTLRDSLPAPIVVGDSTQPVYQGALGYRAPQANSWFNAGTGFGTLGYGLPAAIGAKLAMPERPVLAVVGDGGMQFSSAELIAAREAEAGVIVVLWNNHCYGEIRDYMTARDISPLGVDILPPDFAALAKSCHVQHLPVRSFEQLHEVLAGLKDTRQPVLLELDAAAFLSA</sequence>
<dbReference type="CDD" id="cd07035">
    <property type="entry name" value="TPP_PYR_POX_like"/>
    <property type="match status" value="1"/>
</dbReference>
<dbReference type="EMBL" id="RRZK01000030">
    <property type="protein sequence ID" value="TDB58321.1"/>
    <property type="molecule type" value="Genomic_DNA"/>
</dbReference>
<evidence type="ECO:0000256" key="1">
    <source>
        <dbReference type="ARBA" id="ARBA00001964"/>
    </source>
</evidence>
<dbReference type="Gene3D" id="3.40.50.1220">
    <property type="entry name" value="TPP-binding domain"/>
    <property type="match status" value="1"/>
</dbReference>
<feature type="domain" description="Thiamine pyrophosphate enzyme TPP-binding" evidence="6">
    <location>
        <begin position="388"/>
        <end position="524"/>
    </location>
</feature>
<dbReference type="Pfam" id="PF02775">
    <property type="entry name" value="TPP_enzyme_C"/>
    <property type="match status" value="1"/>
</dbReference>
<name>A0A1H2PI43_PSEVA</name>
<evidence type="ECO:0000259" key="6">
    <source>
        <dbReference type="Pfam" id="PF02775"/>
    </source>
</evidence>
<dbReference type="GO" id="GO:0000287">
    <property type="term" value="F:magnesium ion binding"/>
    <property type="evidence" value="ECO:0007669"/>
    <property type="project" value="InterPro"/>
</dbReference>
<dbReference type="RefSeq" id="WP_093229766.1">
    <property type="nucleotide sequence ID" value="NZ_LT629803.1"/>
</dbReference>
<dbReference type="Proteomes" id="UP000295254">
    <property type="component" value="Unassembled WGS sequence"/>
</dbReference>
<organism evidence="8 9">
    <name type="scientific">Pseudomonas vancouverensis</name>
    <dbReference type="NCBI Taxonomy" id="95300"/>
    <lineage>
        <taxon>Bacteria</taxon>
        <taxon>Pseudomonadati</taxon>
        <taxon>Pseudomonadota</taxon>
        <taxon>Gammaproteobacteria</taxon>
        <taxon>Pseudomonadales</taxon>
        <taxon>Pseudomonadaceae</taxon>
        <taxon>Pseudomonas</taxon>
    </lineage>
</organism>
<dbReference type="InterPro" id="IPR012001">
    <property type="entry name" value="Thiamin_PyroP_enz_TPP-bd_dom"/>
</dbReference>
<dbReference type="GO" id="GO:0030976">
    <property type="term" value="F:thiamine pyrophosphate binding"/>
    <property type="evidence" value="ECO:0007669"/>
    <property type="project" value="InterPro"/>
</dbReference>
<accession>A0A1H2PI43</accession>
<dbReference type="PANTHER" id="PTHR18968">
    <property type="entry name" value="THIAMINE PYROPHOSPHATE ENZYMES"/>
    <property type="match status" value="1"/>
</dbReference>
<dbReference type="InterPro" id="IPR012000">
    <property type="entry name" value="Thiamin_PyroP_enz_cen_dom"/>
</dbReference>
<comment type="cofactor">
    <cofactor evidence="1">
        <name>thiamine diphosphate</name>
        <dbReference type="ChEBI" id="CHEBI:58937"/>
    </cofactor>
</comment>
<protein>
    <submittedName>
        <fullName evidence="8">5-guanidino-2-oxopentanoate decarboxylase</fullName>
        <ecNumber evidence="8">4.1.1.75</ecNumber>
    </submittedName>
</protein>
<dbReference type="GO" id="GO:0009099">
    <property type="term" value="P:L-valine biosynthetic process"/>
    <property type="evidence" value="ECO:0007669"/>
    <property type="project" value="TreeGrafter"/>
</dbReference>
<dbReference type="InterPro" id="IPR029061">
    <property type="entry name" value="THDP-binding"/>
</dbReference>
<evidence type="ECO:0000259" key="7">
    <source>
        <dbReference type="Pfam" id="PF02776"/>
    </source>
</evidence>
<dbReference type="InterPro" id="IPR000399">
    <property type="entry name" value="TPP-bd_CS"/>
</dbReference>
<feature type="domain" description="Thiamine pyrophosphate enzyme central" evidence="5">
    <location>
        <begin position="191"/>
        <end position="324"/>
    </location>
</feature>
<dbReference type="CDD" id="cd00568">
    <property type="entry name" value="TPP_enzymes"/>
    <property type="match status" value="1"/>
</dbReference>
<evidence type="ECO:0000256" key="2">
    <source>
        <dbReference type="ARBA" id="ARBA00007812"/>
    </source>
</evidence>
<dbReference type="GO" id="GO:0050660">
    <property type="term" value="F:flavin adenine dinucleotide binding"/>
    <property type="evidence" value="ECO:0007669"/>
    <property type="project" value="TreeGrafter"/>
</dbReference>
<keyword evidence="8" id="KW-0456">Lyase</keyword>